<evidence type="ECO:0000313" key="5">
    <source>
        <dbReference type="Proteomes" id="UP000887540"/>
    </source>
</evidence>
<dbReference type="Gene3D" id="3.30.420.40">
    <property type="match status" value="1"/>
</dbReference>
<keyword evidence="3" id="KW-0418">Kinase</keyword>
<reference evidence="6" key="1">
    <citation type="submission" date="2022-11" db="UniProtKB">
        <authorList>
            <consortium name="WormBaseParasite"/>
        </authorList>
    </citation>
    <scope>IDENTIFICATION</scope>
</reference>
<proteinExistence type="inferred from homology"/>
<dbReference type="SUPFAM" id="SSF53067">
    <property type="entry name" value="Actin-like ATPase domain"/>
    <property type="match status" value="1"/>
</dbReference>
<evidence type="ECO:0000313" key="6">
    <source>
        <dbReference type="WBParaSite" id="ACRNAN_scaffold289.g23951.t1"/>
    </source>
</evidence>
<dbReference type="InterPro" id="IPR043129">
    <property type="entry name" value="ATPase_NBD"/>
</dbReference>
<comment type="similarity">
    <text evidence="1">Belongs to the FGGY kinase family.</text>
</comment>
<dbReference type="GO" id="GO:0005829">
    <property type="term" value="C:cytosol"/>
    <property type="evidence" value="ECO:0007669"/>
    <property type="project" value="TreeGrafter"/>
</dbReference>
<evidence type="ECO:0000256" key="2">
    <source>
        <dbReference type="ARBA" id="ARBA00022679"/>
    </source>
</evidence>
<dbReference type="GO" id="GO:0006071">
    <property type="term" value="P:glycerol metabolic process"/>
    <property type="evidence" value="ECO:0007669"/>
    <property type="project" value="TreeGrafter"/>
</dbReference>
<evidence type="ECO:0000259" key="4">
    <source>
        <dbReference type="Pfam" id="PF00370"/>
    </source>
</evidence>
<dbReference type="InterPro" id="IPR018484">
    <property type="entry name" value="FGGY_N"/>
</dbReference>
<accession>A0A914DLL0</accession>
<keyword evidence="2" id="KW-0808">Transferase</keyword>
<name>A0A914DLL0_9BILA</name>
<dbReference type="GO" id="GO:0050277">
    <property type="term" value="F:sedoheptulokinase activity"/>
    <property type="evidence" value="ECO:0007669"/>
    <property type="project" value="TreeGrafter"/>
</dbReference>
<dbReference type="PANTHER" id="PTHR10196">
    <property type="entry name" value="SUGAR KINASE"/>
    <property type="match status" value="1"/>
</dbReference>
<sequence length="335" mass="37583">MESITAGIDLGTTSVKISIVKCDLTVIQELSSPHNATLTNPNPKQHEQNPMKICNTVMELLEKCNLSQIDQIVVTGQMHGVVLWEHKSVMDFVYGVSQGVNCSNLITWMDQSTLPKWLKKTGEEESKISTGYGLATLAWLQAHNQLNESWDRAGTIMDFFISLISKNKDSFISDQNAYSWGYVENGQWTIADKHETWPVKLLPKIVTPFQNTFHASIELFGVSKETKIFVGLGDLQASILPFIQPGEAVINFGTSAQMVFPLSKDVLHGDLAKEFPHLLRVPFFDEKLLVVAASLNGGNALECFLKQIQLWAVQISNQQLNKVFNFWRSSRIVNR</sequence>
<dbReference type="AlphaFoldDB" id="A0A914DLL0"/>
<keyword evidence="5" id="KW-1185">Reference proteome</keyword>
<evidence type="ECO:0000256" key="3">
    <source>
        <dbReference type="ARBA" id="ARBA00022777"/>
    </source>
</evidence>
<feature type="domain" description="Carbohydrate kinase FGGY N-terminal" evidence="4">
    <location>
        <begin position="6"/>
        <end position="239"/>
    </location>
</feature>
<protein>
    <submittedName>
        <fullName evidence="6">Carbohydrate kinase FGGY N-terminal domain-containing protein</fullName>
    </submittedName>
</protein>
<organism evidence="5 6">
    <name type="scientific">Acrobeloides nanus</name>
    <dbReference type="NCBI Taxonomy" id="290746"/>
    <lineage>
        <taxon>Eukaryota</taxon>
        <taxon>Metazoa</taxon>
        <taxon>Ecdysozoa</taxon>
        <taxon>Nematoda</taxon>
        <taxon>Chromadorea</taxon>
        <taxon>Rhabditida</taxon>
        <taxon>Tylenchina</taxon>
        <taxon>Cephalobomorpha</taxon>
        <taxon>Cephaloboidea</taxon>
        <taxon>Cephalobidae</taxon>
        <taxon>Acrobeloides</taxon>
    </lineage>
</organism>
<dbReference type="PANTHER" id="PTHR10196:SF67">
    <property type="entry name" value="SEDOHEPTULOKINASE"/>
    <property type="match status" value="1"/>
</dbReference>
<dbReference type="Pfam" id="PF00370">
    <property type="entry name" value="FGGY_N"/>
    <property type="match status" value="1"/>
</dbReference>
<dbReference type="Proteomes" id="UP000887540">
    <property type="component" value="Unplaced"/>
</dbReference>
<evidence type="ECO:0000256" key="1">
    <source>
        <dbReference type="ARBA" id="ARBA00009156"/>
    </source>
</evidence>
<dbReference type="WBParaSite" id="ACRNAN_scaffold289.g23951.t1">
    <property type="protein sequence ID" value="ACRNAN_scaffold289.g23951.t1"/>
    <property type="gene ID" value="ACRNAN_scaffold289.g23951"/>
</dbReference>